<proteinExistence type="predicted"/>
<protein>
    <submittedName>
        <fullName evidence="2">Uncharacterized protein</fullName>
    </submittedName>
</protein>
<evidence type="ECO:0000256" key="1">
    <source>
        <dbReference type="SAM" id="Phobius"/>
    </source>
</evidence>
<feature type="transmembrane region" description="Helical" evidence="1">
    <location>
        <begin position="6"/>
        <end position="27"/>
    </location>
</feature>
<keyword evidence="1" id="KW-0472">Membrane</keyword>
<keyword evidence="1" id="KW-0812">Transmembrane</keyword>
<sequence length="145" mass="15408">MEAFYLIVLSIAAILLILILTYIGIVMSNNKNKKGSYPPQSGSCPDYWSISTVDGSSCIIPVKTDRNAGTKTVDASGRSMTSVYDASGKLLLNSTNTAGLNTSTNSINFGDAKWTTSGVSALCAQKTWANTFGIVWDGVTNYNSC</sequence>
<dbReference type="AlphaFoldDB" id="A0A6C0DLJ5"/>
<keyword evidence="1" id="KW-1133">Transmembrane helix</keyword>
<name>A0A6C0DLJ5_9ZZZZ</name>
<dbReference type="EMBL" id="MN739646">
    <property type="protein sequence ID" value="QHT17828.1"/>
    <property type="molecule type" value="Genomic_DNA"/>
</dbReference>
<evidence type="ECO:0000313" key="2">
    <source>
        <dbReference type="EMBL" id="QHT17828.1"/>
    </source>
</evidence>
<reference evidence="2" key="1">
    <citation type="journal article" date="2020" name="Nature">
        <title>Giant virus diversity and host interactions through global metagenomics.</title>
        <authorList>
            <person name="Schulz F."/>
            <person name="Roux S."/>
            <person name="Paez-Espino D."/>
            <person name="Jungbluth S."/>
            <person name="Walsh D.A."/>
            <person name="Denef V.J."/>
            <person name="McMahon K.D."/>
            <person name="Konstantinidis K.T."/>
            <person name="Eloe-Fadrosh E.A."/>
            <person name="Kyrpides N.C."/>
            <person name="Woyke T."/>
        </authorList>
    </citation>
    <scope>NUCLEOTIDE SEQUENCE</scope>
    <source>
        <strain evidence="2">GVMAG-M-3300023174-3</strain>
    </source>
</reference>
<organism evidence="2">
    <name type="scientific">viral metagenome</name>
    <dbReference type="NCBI Taxonomy" id="1070528"/>
    <lineage>
        <taxon>unclassified sequences</taxon>
        <taxon>metagenomes</taxon>
        <taxon>organismal metagenomes</taxon>
    </lineage>
</organism>
<accession>A0A6C0DLJ5</accession>